<dbReference type="InterPro" id="IPR000387">
    <property type="entry name" value="Tyr_Pase_dom"/>
</dbReference>
<evidence type="ECO:0000259" key="2">
    <source>
        <dbReference type="PROSITE" id="PS50056"/>
    </source>
</evidence>
<dbReference type="Gene3D" id="3.90.190.10">
    <property type="entry name" value="Protein tyrosine phosphatase superfamily"/>
    <property type="match status" value="1"/>
</dbReference>
<evidence type="ECO:0000256" key="1">
    <source>
        <dbReference type="ARBA" id="ARBA00009580"/>
    </source>
</evidence>
<sequence length="252" mass="29624">MREIKLLNGFNFRDIGGYKTYEGLETKWHKIVRSSYLSELSQFDQQVLFRYGIRNIIDLRTVKEVSQYPDKYNSAINYINVPILDSDLTQNMTRNMNKLDYKSSFQHMLQVYSLMITDKQAQEAYHKIMELLAENNNCTLIHCSAGKDRTGIVIILFLKVLGVNDGDILTDYLMTNEVSSLRINNRMNEFKEKGASFEKLKAIFNLSTVNYYYYEQAQSIITKRYNGLESYFYNQLGIDQCLREKLKKKYLC</sequence>
<dbReference type="InterPro" id="IPR029021">
    <property type="entry name" value="Prot-tyrosine_phosphatase-like"/>
</dbReference>
<organism evidence="3 4">
    <name type="scientific">Limosilactobacillus rudii</name>
    <dbReference type="NCBI Taxonomy" id="2759755"/>
    <lineage>
        <taxon>Bacteria</taxon>
        <taxon>Bacillati</taxon>
        <taxon>Bacillota</taxon>
        <taxon>Bacilli</taxon>
        <taxon>Lactobacillales</taxon>
        <taxon>Lactobacillaceae</taxon>
        <taxon>Limosilactobacillus</taxon>
    </lineage>
</organism>
<evidence type="ECO:0000313" key="4">
    <source>
        <dbReference type="Proteomes" id="UP000517106"/>
    </source>
</evidence>
<dbReference type="InterPro" id="IPR016130">
    <property type="entry name" value="Tyr_Pase_AS"/>
</dbReference>
<dbReference type="SUPFAM" id="SSF52799">
    <property type="entry name" value="(Phosphotyrosine protein) phosphatases II"/>
    <property type="match status" value="1"/>
</dbReference>
<accession>A0A7W3UM06</accession>
<protein>
    <submittedName>
        <fullName evidence="3">Tyrosine-protein phosphatase</fullName>
    </submittedName>
</protein>
<comment type="similarity">
    <text evidence="1">Belongs to the protein-tyrosine phosphatase family.</text>
</comment>
<dbReference type="Proteomes" id="UP000517106">
    <property type="component" value="Unassembled WGS sequence"/>
</dbReference>
<reference evidence="3 4" key="1">
    <citation type="submission" date="2020-07" db="EMBL/GenBank/DDBJ databases">
        <title>Description of Limosilactobacillus balticus sp. nov., Limosilactobacillus agrestis sp. nov., Limosilactobacillus albertensis sp. nov., Limosilactobacillus rudii sp. nov., Limosilactobacillus fastidiosus sp. nov., five novel Limosilactobacillus species isolated from the vertebrate gastrointestinal tract, and proposal of 6 subspecies of Limosilactobacillus reuteri adapted to the gastrointestinal tract of specific vertebrate hosts.</title>
        <authorList>
            <person name="Li F."/>
            <person name="Cheng C."/>
            <person name="Zheng J."/>
            <person name="Quevedo R.M."/>
            <person name="Li J."/>
            <person name="Roos S."/>
            <person name="Gaenzle M.G."/>
            <person name="Walter J."/>
        </authorList>
    </citation>
    <scope>NUCLEOTIDE SEQUENCE [LARGE SCALE GENOMIC DNA]</scope>
    <source>
        <strain evidence="3 4">STM2_1</strain>
    </source>
</reference>
<dbReference type="PANTHER" id="PTHR31126">
    <property type="entry name" value="TYROSINE-PROTEIN PHOSPHATASE"/>
    <property type="match status" value="1"/>
</dbReference>
<dbReference type="PROSITE" id="PS00383">
    <property type="entry name" value="TYR_PHOSPHATASE_1"/>
    <property type="match status" value="1"/>
</dbReference>
<dbReference type="AlphaFoldDB" id="A0A7W3UM06"/>
<keyword evidence="4" id="KW-1185">Reference proteome</keyword>
<comment type="caution">
    <text evidence="3">The sequence shown here is derived from an EMBL/GenBank/DDBJ whole genome shotgun (WGS) entry which is preliminary data.</text>
</comment>
<dbReference type="GO" id="GO:0004721">
    <property type="term" value="F:phosphoprotein phosphatase activity"/>
    <property type="evidence" value="ECO:0007669"/>
    <property type="project" value="InterPro"/>
</dbReference>
<gene>
    <name evidence="3" type="ORF">H5S09_06110</name>
</gene>
<evidence type="ECO:0000313" key="3">
    <source>
        <dbReference type="EMBL" id="MBB1097510.1"/>
    </source>
</evidence>
<dbReference type="RefSeq" id="WP_182596241.1">
    <property type="nucleotide sequence ID" value="NZ_JACIVA010000046.1"/>
</dbReference>
<dbReference type="EMBL" id="JACIVA010000046">
    <property type="protein sequence ID" value="MBB1097510.1"/>
    <property type="molecule type" value="Genomic_DNA"/>
</dbReference>
<dbReference type="PANTHER" id="PTHR31126:SF1">
    <property type="entry name" value="TYROSINE SPECIFIC PROTEIN PHOSPHATASES DOMAIN-CONTAINING PROTEIN"/>
    <property type="match status" value="1"/>
</dbReference>
<proteinExistence type="inferred from homology"/>
<dbReference type="PROSITE" id="PS50056">
    <property type="entry name" value="TYR_PHOSPHATASE_2"/>
    <property type="match status" value="1"/>
</dbReference>
<dbReference type="InterPro" id="IPR026893">
    <property type="entry name" value="Tyr/Ser_Pase_IphP-type"/>
</dbReference>
<dbReference type="Pfam" id="PF13350">
    <property type="entry name" value="Y_phosphatase3"/>
    <property type="match status" value="1"/>
</dbReference>
<feature type="domain" description="Tyrosine specific protein phosphatases" evidence="2">
    <location>
        <begin position="119"/>
        <end position="158"/>
    </location>
</feature>
<name>A0A7W3UM06_9LACO</name>